<organism evidence="2 3">
    <name type="scientific">Corallincola holothuriorum</name>
    <dbReference type="NCBI Taxonomy" id="2282215"/>
    <lineage>
        <taxon>Bacteria</taxon>
        <taxon>Pseudomonadati</taxon>
        <taxon>Pseudomonadota</taxon>
        <taxon>Gammaproteobacteria</taxon>
        <taxon>Alteromonadales</taxon>
        <taxon>Psychromonadaceae</taxon>
        <taxon>Corallincola</taxon>
    </lineage>
</organism>
<dbReference type="EMBL" id="QPID01000002">
    <property type="protein sequence ID" value="RCU51799.1"/>
    <property type="molecule type" value="Genomic_DNA"/>
</dbReference>
<gene>
    <name evidence="2" type="ORF">DU002_04845</name>
</gene>
<evidence type="ECO:0000313" key="3">
    <source>
        <dbReference type="Proteomes" id="UP000252558"/>
    </source>
</evidence>
<dbReference type="SMART" id="SM00671">
    <property type="entry name" value="SEL1"/>
    <property type="match status" value="1"/>
</dbReference>
<dbReference type="RefSeq" id="WP_114337228.1">
    <property type="nucleotide sequence ID" value="NZ_QPID01000002.1"/>
</dbReference>
<keyword evidence="1" id="KW-0732">Signal</keyword>
<feature type="chain" id="PRO_5016586990" description="Sel1 repeat family protein" evidence="1">
    <location>
        <begin position="21"/>
        <end position="98"/>
    </location>
</feature>
<dbReference type="SUPFAM" id="SSF81901">
    <property type="entry name" value="HCP-like"/>
    <property type="match status" value="1"/>
</dbReference>
<evidence type="ECO:0000256" key="1">
    <source>
        <dbReference type="SAM" id="SignalP"/>
    </source>
</evidence>
<dbReference type="Gene3D" id="1.25.40.10">
    <property type="entry name" value="Tetratricopeptide repeat domain"/>
    <property type="match status" value="1"/>
</dbReference>
<dbReference type="AlphaFoldDB" id="A0A368NQP2"/>
<comment type="caution">
    <text evidence="2">The sequence shown here is derived from an EMBL/GenBank/DDBJ whole genome shotgun (WGS) entry which is preliminary data.</text>
</comment>
<name>A0A368NQP2_9GAMM</name>
<evidence type="ECO:0000313" key="2">
    <source>
        <dbReference type="EMBL" id="RCU51799.1"/>
    </source>
</evidence>
<feature type="signal peptide" evidence="1">
    <location>
        <begin position="1"/>
        <end position="20"/>
    </location>
</feature>
<dbReference type="InterPro" id="IPR006597">
    <property type="entry name" value="Sel1-like"/>
</dbReference>
<dbReference type="InterPro" id="IPR011990">
    <property type="entry name" value="TPR-like_helical_dom_sf"/>
</dbReference>
<proteinExistence type="predicted"/>
<reference evidence="2 3" key="1">
    <citation type="submission" date="2018-07" db="EMBL/GenBank/DDBJ databases">
        <title>Corallincola holothuriorum sp. nov., a new facultative anaerobe isolated from sea cucumber Apostichopus japonicus.</title>
        <authorList>
            <person name="Xia H."/>
        </authorList>
    </citation>
    <scope>NUCLEOTIDE SEQUENCE [LARGE SCALE GENOMIC DNA]</scope>
    <source>
        <strain evidence="2 3">C4</strain>
    </source>
</reference>
<accession>A0A368NQP2</accession>
<protein>
    <recommendedName>
        <fullName evidence="4">Sel1 repeat family protein</fullName>
    </recommendedName>
</protein>
<dbReference type="Proteomes" id="UP000252558">
    <property type="component" value="Unassembled WGS sequence"/>
</dbReference>
<keyword evidence="3" id="KW-1185">Reference proteome</keyword>
<evidence type="ECO:0008006" key="4">
    <source>
        <dbReference type="Google" id="ProtNLM"/>
    </source>
</evidence>
<sequence>MKRAVMTLVFAASITTAAHADTLATAKQAISAGNCDAAVSTLNQLAGSKDAAAMNQLGGMYLVGQCVEKSNDEAKAWFEKAAAAGSLRAQKMLDRLNK</sequence>
<dbReference type="Pfam" id="PF08238">
    <property type="entry name" value="Sel1"/>
    <property type="match status" value="1"/>
</dbReference>